<comment type="catalytic activity">
    <reaction evidence="1">
        <text>4 hydroquinone + O2 = 4 benzosemiquinone + 2 H2O</text>
        <dbReference type="Rhea" id="RHEA:11276"/>
        <dbReference type="ChEBI" id="CHEBI:15377"/>
        <dbReference type="ChEBI" id="CHEBI:15379"/>
        <dbReference type="ChEBI" id="CHEBI:17594"/>
        <dbReference type="ChEBI" id="CHEBI:17977"/>
        <dbReference type="EC" id="1.10.3.2"/>
    </reaction>
</comment>
<dbReference type="STRING" id="1328759.A0A5C2S165"/>
<dbReference type="Gene3D" id="2.60.40.420">
    <property type="entry name" value="Cupredoxins - blue copper proteins"/>
    <property type="match status" value="3"/>
</dbReference>
<evidence type="ECO:0000313" key="19">
    <source>
        <dbReference type="Proteomes" id="UP000313359"/>
    </source>
</evidence>
<evidence type="ECO:0000256" key="3">
    <source>
        <dbReference type="ARBA" id="ARBA00004613"/>
    </source>
</evidence>
<evidence type="ECO:0000256" key="1">
    <source>
        <dbReference type="ARBA" id="ARBA00000349"/>
    </source>
</evidence>
<dbReference type="InterPro" id="IPR001117">
    <property type="entry name" value="Cu-oxidase_2nd"/>
</dbReference>
<feature type="domain" description="Plastocyanin-like" evidence="17">
    <location>
        <begin position="27"/>
        <end position="123"/>
    </location>
</feature>
<dbReference type="GO" id="GO:0005576">
    <property type="term" value="C:extracellular region"/>
    <property type="evidence" value="ECO:0007669"/>
    <property type="project" value="UniProtKB-SubCell"/>
</dbReference>
<evidence type="ECO:0000256" key="9">
    <source>
        <dbReference type="ARBA" id="ARBA00023002"/>
    </source>
</evidence>
<dbReference type="EMBL" id="ML122282">
    <property type="protein sequence ID" value="RPD57213.1"/>
    <property type="molecule type" value="Genomic_DNA"/>
</dbReference>
<dbReference type="AlphaFoldDB" id="A0A5C2S165"/>
<dbReference type="InterPro" id="IPR011707">
    <property type="entry name" value="Cu-oxidase-like_N"/>
</dbReference>
<dbReference type="PANTHER" id="PTHR11709">
    <property type="entry name" value="MULTI-COPPER OXIDASE"/>
    <property type="match status" value="1"/>
</dbReference>
<dbReference type="EC" id="1.10.3.2" evidence="5"/>
<dbReference type="InterPro" id="IPR011706">
    <property type="entry name" value="Cu-oxidase_C"/>
</dbReference>
<dbReference type="CDD" id="cd13903">
    <property type="entry name" value="CuRO_3_Tv-LCC_like"/>
    <property type="match status" value="1"/>
</dbReference>
<keyword evidence="13" id="KW-0439">Lignin degradation</keyword>
<sequence length="479" mass="52263">MSKHGALRSLAAFMVLSLACEAFAAICPITDLNIGDIFQINVVNHLTNTTMLTATSVHWHGIFQRGTNWADGAAMINQCSIVAGNSLYNFTATRQEGTYWYHSHLSTQYCDGLRGAIVIYDPEDPHKHLYDVDDESTVITLAEWISDITLINGLGRWHGNPTSKLAIINVTHGKRYRFRLISISCDLNYSFQIDGHSMTVIEADGQNTEPLPVDEITIFAGQCYSFVLEANQAIDNSWIRATPNFVATGGTGFTHGINSAILRYDGAPAKEPTTWQDTPNANLSEIDLTRLENPAAPGKPEPGGGVDYALNLRIDFNALNFTVNGHTFVSPNVPVLLQILSSTHKAQSLLPKGSVYTLPENSTIELSVPAFATGGPHPFHLHGHAFSVVKSAGQRKPNYVNPMRRDVVSTGTGTDNVTIRFTTDNSGPYFLHCHIEAHLMAGLGVVFAEDVPDTSVDNPVPQAWSDLCPEFEASLKAKD</sequence>
<evidence type="ECO:0000256" key="13">
    <source>
        <dbReference type="ARBA" id="ARBA00023185"/>
    </source>
</evidence>
<dbReference type="FunFam" id="2.60.40.420:FF:000112">
    <property type="entry name" value="Laccase B"/>
    <property type="match status" value="1"/>
</dbReference>
<keyword evidence="8" id="KW-0677">Repeat</keyword>
<evidence type="ECO:0000256" key="8">
    <source>
        <dbReference type="ARBA" id="ARBA00022737"/>
    </source>
</evidence>
<dbReference type="InterPro" id="IPR002355">
    <property type="entry name" value="Cu_oxidase_Cu_BS"/>
</dbReference>
<dbReference type="PANTHER" id="PTHR11709:SF511">
    <property type="entry name" value="LACCASE"/>
    <property type="match status" value="1"/>
</dbReference>
<dbReference type="SUPFAM" id="SSF49503">
    <property type="entry name" value="Cupredoxins"/>
    <property type="match status" value="3"/>
</dbReference>
<dbReference type="OrthoDB" id="2121828at2759"/>
<dbReference type="Pfam" id="PF07732">
    <property type="entry name" value="Cu-oxidase_3"/>
    <property type="match status" value="1"/>
</dbReference>
<dbReference type="Pfam" id="PF00394">
    <property type="entry name" value="Cu-oxidase"/>
    <property type="match status" value="1"/>
</dbReference>
<feature type="domain" description="Plastocyanin-like" evidence="15">
    <location>
        <begin position="126"/>
        <end position="267"/>
    </location>
</feature>
<protein>
    <recommendedName>
        <fullName evidence="5">laccase</fullName>
        <ecNumber evidence="5">1.10.3.2</ecNumber>
    </recommendedName>
</protein>
<keyword evidence="19" id="KW-1185">Reference proteome</keyword>
<evidence type="ECO:0000256" key="2">
    <source>
        <dbReference type="ARBA" id="ARBA00001935"/>
    </source>
</evidence>
<keyword evidence="6" id="KW-0964">Secreted</keyword>
<evidence type="ECO:0000256" key="4">
    <source>
        <dbReference type="ARBA" id="ARBA00010609"/>
    </source>
</evidence>
<evidence type="ECO:0000256" key="5">
    <source>
        <dbReference type="ARBA" id="ARBA00012297"/>
    </source>
</evidence>
<dbReference type="PROSITE" id="PS00080">
    <property type="entry name" value="MULTICOPPER_OXIDASE2"/>
    <property type="match status" value="1"/>
</dbReference>
<dbReference type="PROSITE" id="PS00079">
    <property type="entry name" value="MULTICOPPER_OXIDASE1"/>
    <property type="match status" value="2"/>
</dbReference>
<dbReference type="Pfam" id="PF07731">
    <property type="entry name" value="Cu-oxidase_2"/>
    <property type="match status" value="1"/>
</dbReference>
<comment type="similarity">
    <text evidence="4">Belongs to the multicopper oxidase family.</text>
</comment>
<comment type="cofactor">
    <cofactor evidence="2">
        <name>Cu cation</name>
        <dbReference type="ChEBI" id="CHEBI:23378"/>
    </cofactor>
</comment>
<keyword evidence="10" id="KW-0186">Copper</keyword>
<evidence type="ECO:0000256" key="12">
    <source>
        <dbReference type="ARBA" id="ARBA00023180"/>
    </source>
</evidence>
<keyword evidence="14" id="KW-0732">Signal</keyword>
<dbReference type="InterPro" id="IPR045087">
    <property type="entry name" value="Cu-oxidase_fam"/>
</dbReference>
<evidence type="ECO:0000259" key="16">
    <source>
        <dbReference type="Pfam" id="PF07731"/>
    </source>
</evidence>
<evidence type="ECO:0000256" key="11">
    <source>
        <dbReference type="ARBA" id="ARBA00023157"/>
    </source>
</evidence>
<keyword evidence="12" id="KW-0325">Glycoprotein</keyword>
<accession>A0A5C2S165</accession>
<evidence type="ECO:0000256" key="10">
    <source>
        <dbReference type="ARBA" id="ARBA00023008"/>
    </source>
</evidence>
<dbReference type="GO" id="GO:0046274">
    <property type="term" value="P:lignin catabolic process"/>
    <property type="evidence" value="ECO:0007669"/>
    <property type="project" value="UniProtKB-KW"/>
</dbReference>
<gene>
    <name evidence="18" type="ORF">L227DRAFT_613828</name>
</gene>
<feature type="domain" description="Plastocyanin-like" evidence="16">
    <location>
        <begin position="329"/>
        <end position="451"/>
    </location>
</feature>
<dbReference type="Proteomes" id="UP000313359">
    <property type="component" value="Unassembled WGS sequence"/>
</dbReference>
<name>A0A5C2S165_9APHY</name>
<evidence type="ECO:0000259" key="15">
    <source>
        <dbReference type="Pfam" id="PF00394"/>
    </source>
</evidence>
<reference evidence="18" key="1">
    <citation type="journal article" date="2018" name="Genome Biol. Evol.">
        <title>Genomics and development of Lentinus tigrinus, a white-rot wood-decaying mushroom with dimorphic fruiting bodies.</title>
        <authorList>
            <person name="Wu B."/>
            <person name="Xu Z."/>
            <person name="Knudson A."/>
            <person name="Carlson A."/>
            <person name="Chen N."/>
            <person name="Kovaka S."/>
            <person name="LaButti K."/>
            <person name="Lipzen A."/>
            <person name="Pennachio C."/>
            <person name="Riley R."/>
            <person name="Schakwitz W."/>
            <person name="Umezawa K."/>
            <person name="Ohm R.A."/>
            <person name="Grigoriev I.V."/>
            <person name="Nagy L.G."/>
            <person name="Gibbons J."/>
            <person name="Hibbett D."/>
        </authorList>
    </citation>
    <scope>NUCLEOTIDE SEQUENCE [LARGE SCALE GENOMIC DNA]</scope>
    <source>
        <strain evidence="18">ALCF2SS1-6</strain>
    </source>
</reference>
<evidence type="ECO:0000259" key="17">
    <source>
        <dbReference type="Pfam" id="PF07732"/>
    </source>
</evidence>
<dbReference type="FunFam" id="2.60.40.420:FF:000045">
    <property type="entry name" value="Laccase 2"/>
    <property type="match status" value="1"/>
</dbReference>
<evidence type="ECO:0000256" key="6">
    <source>
        <dbReference type="ARBA" id="ARBA00022525"/>
    </source>
</evidence>
<keyword evidence="11" id="KW-1015">Disulfide bond</keyword>
<proteinExistence type="inferred from homology"/>
<dbReference type="GO" id="GO:0005507">
    <property type="term" value="F:copper ion binding"/>
    <property type="evidence" value="ECO:0007669"/>
    <property type="project" value="InterPro"/>
</dbReference>
<feature type="signal peptide" evidence="14">
    <location>
        <begin position="1"/>
        <end position="24"/>
    </location>
</feature>
<organism evidence="18 19">
    <name type="scientific">Lentinus tigrinus ALCF2SS1-6</name>
    <dbReference type="NCBI Taxonomy" id="1328759"/>
    <lineage>
        <taxon>Eukaryota</taxon>
        <taxon>Fungi</taxon>
        <taxon>Dikarya</taxon>
        <taxon>Basidiomycota</taxon>
        <taxon>Agaricomycotina</taxon>
        <taxon>Agaricomycetes</taxon>
        <taxon>Polyporales</taxon>
        <taxon>Polyporaceae</taxon>
        <taxon>Lentinus</taxon>
    </lineage>
</organism>
<dbReference type="PROSITE" id="PS51257">
    <property type="entry name" value="PROKAR_LIPOPROTEIN"/>
    <property type="match status" value="1"/>
</dbReference>
<evidence type="ECO:0000256" key="14">
    <source>
        <dbReference type="SAM" id="SignalP"/>
    </source>
</evidence>
<feature type="chain" id="PRO_5022982845" description="laccase" evidence="14">
    <location>
        <begin position="25"/>
        <end position="479"/>
    </location>
</feature>
<dbReference type="GO" id="GO:0052716">
    <property type="term" value="F:hydroquinone:oxygen oxidoreductase activity"/>
    <property type="evidence" value="ECO:0007669"/>
    <property type="project" value="UniProtKB-EC"/>
</dbReference>
<comment type="subcellular location">
    <subcellularLocation>
        <location evidence="3">Secreted</location>
    </subcellularLocation>
</comment>
<keyword evidence="7" id="KW-0479">Metal-binding</keyword>
<evidence type="ECO:0000313" key="18">
    <source>
        <dbReference type="EMBL" id="RPD57213.1"/>
    </source>
</evidence>
<dbReference type="InterPro" id="IPR033138">
    <property type="entry name" value="Cu_oxidase_CS"/>
</dbReference>
<keyword evidence="9" id="KW-0560">Oxidoreductase</keyword>
<dbReference type="InterPro" id="IPR008972">
    <property type="entry name" value="Cupredoxin"/>
</dbReference>
<evidence type="ECO:0000256" key="7">
    <source>
        <dbReference type="ARBA" id="ARBA00022723"/>
    </source>
</evidence>